<dbReference type="Proteomes" id="UP000265663">
    <property type="component" value="Unassembled WGS sequence"/>
</dbReference>
<dbReference type="InterPro" id="IPR016024">
    <property type="entry name" value="ARM-type_fold"/>
</dbReference>
<dbReference type="EMBL" id="KE747827">
    <property type="protein sequence ID" value="RMZ71642.1"/>
    <property type="molecule type" value="Genomic_DNA"/>
</dbReference>
<proteinExistence type="predicted"/>
<evidence type="ECO:0000256" key="2">
    <source>
        <dbReference type="ARBA" id="ARBA00004240"/>
    </source>
</evidence>
<dbReference type="InterPro" id="IPR011989">
    <property type="entry name" value="ARM-like"/>
</dbReference>
<evidence type="ECO:0000256" key="5">
    <source>
        <dbReference type="ARBA" id="ARBA00022824"/>
    </source>
</evidence>
<feature type="compositionally biased region" description="Basic and acidic residues" evidence="7">
    <location>
        <begin position="1035"/>
        <end position="1047"/>
    </location>
</feature>
<dbReference type="PANTHER" id="PTHR10957">
    <property type="entry name" value="RAP1 GTPASE-GDP DISSOCIATION STIMULATOR 1"/>
    <property type="match status" value="1"/>
</dbReference>
<dbReference type="GO" id="GO:0005829">
    <property type="term" value="C:cytosol"/>
    <property type="evidence" value="ECO:0007669"/>
    <property type="project" value="UniProtKB-SubCell"/>
</dbReference>
<organism evidence="9 10">
    <name type="scientific">Pyrenophora seminiperda CCB06</name>
    <dbReference type="NCBI Taxonomy" id="1302712"/>
    <lineage>
        <taxon>Eukaryota</taxon>
        <taxon>Fungi</taxon>
        <taxon>Dikarya</taxon>
        <taxon>Ascomycota</taxon>
        <taxon>Pezizomycotina</taxon>
        <taxon>Dothideomycetes</taxon>
        <taxon>Pleosporomycetidae</taxon>
        <taxon>Pleosporales</taxon>
        <taxon>Pleosporineae</taxon>
        <taxon>Pleosporaceae</taxon>
        <taxon>Pyrenophora</taxon>
    </lineage>
</organism>
<keyword evidence="10" id="KW-1185">Reference proteome</keyword>
<dbReference type="AlphaFoldDB" id="A0A3M7MAZ7"/>
<evidence type="ECO:0000313" key="9">
    <source>
        <dbReference type="EMBL" id="RMZ71642.1"/>
    </source>
</evidence>
<dbReference type="InterPro" id="IPR040144">
    <property type="entry name" value="RAP1GDS1"/>
</dbReference>
<dbReference type="GO" id="GO:0005783">
    <property type="term" value="C:endoplasmic reticulum"/>
    <property type="evidence" value="ECO:0007669"/>
    <property type="project" value="UniProtKB-SubCell"/>
</dbReference>
<protein>
    <submittedName>
        <fullName evidence="9">Oxidoreductase</fullName>
    </submittedName>
</protein>
<evidence type="ECO:0000313" key="10">
    <source>
        <dbReference type="Proteomes" id="UP000265663"/>
    </source>
</evidence>
<dbReference type="SUPFAM" id="SSF48371">
    <property type="entry name" value="ARM repeat"/>
    <property type="match status" value="1"/>
</dbReference>
<dbReference type="Gene3D" id="1.25.10.10">
    <property type="entry name" value="Leucine-rich Repeat Variant"/>
    <property type="match status" value="1"/>
</dbReference>
<feature type="compositionally biased region" description="Basic and acidic residues" evidence="7">
    <location>
        <begin position="1091"/>
        <end position="1102"/>
    </location>
</feature>
<dbReference type="GO" id="GO:0005085">
    <property type="term" value="F:guanyl-nucleotide exchange factor activity"/>
    <property type="evidence" value="ECO:0007669"/>
    <property type="project" value="InterPro"/>
</dbReference>
<evidence type="ECO:0000256" key="4">
    <source>
        <dbReference type="ARBA" id="ARBA00022490"/>
    </source>
</evidence>
<dbReference type="SMART" id="SM00185">
    <property type="entry name" value="ARM"/>
    <property type="match status" value="3"/>
</dbReference>
<dbReference type="InterPro" id="IPR000225">
    <property type="entry name" value="Armadillo"/>
</dbReference>
<evidence type="ECO:0000256" key="1">
    <source>
        <dbReference type="ARBA" id="ARBA00004173"/>
    </source>
</evidence>
<dbReference type="InterPro" id="IPR019180">
    <property type="entry name" value="Oxidoreductase-like_N"/>
</dbReference>
<feature type="region of interest" description="Disordered" evidence="7">
    <location>
        <begin position="105"/>
        <end position="124"/>
    </location>
</feature>
<gene>
    <name evidence="9" type="ORF">GMOD_00006781</name>
</gene>
<dbReference type="GO" id="GO:0005739">
    <property type="term" value="C:mitochondrion"/>
    <property type="evidence" value="ECO:0007669"/>
    <property type="project" value="UniProtKB-SubCell"/>
</dbReference>
<sequence>MTGQSSQSQRDVPYFCRLWILVFPDGHMEYVVYSGPMTLRQRLCASCLKTWRRSHVSIGAGRIGLQNSNRMQRRFKGYIAPEGEQAQPITGYYAGYMLKKPLSEVQSLSHTTPEPPKETPKTQKEETFAKARIIFGSTTALEDRKKEILNSSQNIAGVLVPPRPEEPDNCCMSGCVNCVWDMYRDEMEEWAEKSAQARAAMQAHRQEGKGTGSMVAGEAMPSHVATSMDDDGGGSETNWDGSLDDVDKDKLFDDIPVGIREFMRTEKKLKQAQKQADTTAAVDLMLGVQRVRTGQGGYANPRAGGGSRLAQELTIFASEKNKRLIHCSLSRASEVLPSNCSLSCPALYRHYEHLSIVNNFCGKRVSSSTHFYDMPLSNEELGEHIASLERLLQGNPAGQTAVLTGYVHKLEALTRSGDHEPAEKTLQLLGTAVGGRKRWQTPFRDSGILAYALRSLSTAHHEDPITKQYLRVIDTNRELVVRDMQSIAGCLTSPELRLTALAVLFNLCNDFEPAKAAAATLRLDATISTYLVLGRIPEAGLDYATDLLSWTTSNLNDAQFKDEVSLETFKSLLNVALQYDEDHHLEYVAILVHYLQDMEFQQRIATPKLLDDLVTLMLEFEARLQPDEIEAVFQELATSKNADTVTSDEAQVLLLAQLIGLLSAASSTDVFARNFNIRSPVIERLEAKLRAPWQSAHPSTICACVMVGNLAMSDEVCIDMVKIMELHVRLTEILKKSDKPALLYAAAGFMRHLTFPEANRAVLADAGLMEACCRMLVLDDPSVRGEAAAMLCKLVTGNFHNIEKVMYETVGPDTEAVDAEISAETVIFSHIVEQALAPSTPLPSTTMKNPMIELGRTIVAMLRYLGRPNAEKDVEAVQIQILQVPQIAKPIAQLVRQRFYPDARSEGLLGLGLLAQTMEGAAAIAEEIKEDSGLLETIKEHANATEAGLAQQAPTTASRDHQNAIVLLQALQNNAVRELQEAVGEVLRTSRLTKWTQYSRIRQSLSKHQRDNSTWRRSSGASADISVGSSPGKDSPGRVRELTRRATEAAITTPSRARTSTYVGDPNDDRPRTPVRVREVIGDFEQVSPRMVKESPARERLKGKGMKRTSTAPA</sequence>
<feature type="domain" description="Oxidoreductase-like" evidence="8">
    <location>
        <begin position="155"/>
        <end position="198"/>
    </location>
</feature>
<evidence type="ECO:0000256" key="7">
    <source>
        <dbReference type="SAM" id="MobiDB-lite"/>
    </source>
</evidence>
<evidence type="ECO:0000259" key="8">
    <source>
        <dbReference type="Pfam" id="PF09791"/>
    </source>
</evidence>
<accession>A0A3M7MAZ7</accession>
<dbReference type="OrthoDB" id="26149at2759"/>
<keyword evidence="4" id="KW-0963">Cytoplasm</keyword>
<comment type="subcellular location">
    <subcellularLocation>
        <location evidence="3">Cytoplasm</location>
        <location evidence="3">Cytosol</location>
    </subcellularLocation>
    <subcellularLocation>
        <location evidence="2">Endoplasmic reticulum</location>
    </subcellularLocation>
    <subcellularLocation>
        <location evidence="1">Mitochondrion</location>
    </subcellularLocation>
</comment>
<feature type="region of interest" description="Disordered" evidence="7">
    <location>
        <begin position="1091"/>
        <end position="1114"/>
    </location>
</feature>
<evidence type="ECO:0000256" key="6">
    <source>
        <dbReference type="ARBA" id="ARBA00023128"/>
    </source>
</evidence>
<evidence type="ECO:0000256" key="3">
    <source>
        <dbReference type="ARBA" id="ARBA00004514"/>
    </source>
</evidence>
<feature type="region of interest" description="Disordered" evidence="7">
    <location>
        <begin position="195"/>
        <end position="214"/>
    </location>
</feature>
<keyword evidence="5" id="KW-0256">Endoplasmic reticulum</keyword>
<feature type="compositionally biased region" description="Basic and acidic residues" evidence="7">
    <location>
        <begin position="115"/>
        <end position="124"/>
    </location>
</feature>
<feature type="region of interest" description="Disordered" evidence="7">
    <location>
        <begin position="1003"/>
        <end position="1074"/>
    </location>
</feature>
<feature type="compositionally biased region" description="Polar residues" evidence="7">
    <location>
        <begin position="1050"/>
        <end position="1062"/>
    </location>
</feature>
<dbReference type="Pfam" id="PF09791">
    <property type="entry name" value="Oxidored-like"/>
    <property type="match status" value="1"/>
</dbReference>
<name>A0A3M7MAZ7_9PLEO</name>
<reference evidence="9 10" key="1">
    <citation type="journal article" date="2014" name="PLoS ONE">
        <title>De novo Genome Assembly of the Fungal Plant Pathogen Pyrenophora semeniperda.</title>
        <authorList>
            <person name="Soliai M.M."/>
            <person name="Meyer S.E."/>
            <person name="Udall J.A."/>
            <person name="Elzinga D.E."/>
            <person name="Hermansen R.A."/>
            <person name="Bodily P.M."/>
            <person name="Hart A.A."/>
            <person name="Coleman C.E."/>
        </authorList>
    </citation>
    <scope>NUCLEOTIDE SEQUENCE [LARGE SCALE GENOMIC DNA]</scope>
    <source>
        <strain evidence="9 10">CCB06</strain>
        <tissue evidence="9">Mycelium</tissue>
    </source>
</reference>
<keyword evidence="6" id="KW-0496">Mitochondrion</keyword>